<evidence type="ECO:0000313" key="1">
    <source>
        <dbReference type="EMBL" id="VAW01095.1"/>
    </source>
</evidence>
<sequence>MAHDILKKTTAAGLGSLMILITANTAVQAAGLAAGLKASSQGIGLELTGSVGERLNVRIGANYFKLGKTLDKSGNEYDFDLKLKSFNALADWHVFGNGFRLTGGAVIDKNTLDGRALDANSYDIGGMTYTSAEVGTLTGNINFRDVSPYMGVGWGNPLSKDSGWTFMADLGVVFTGTARVDLTSTGGTLSNDPAFLAEVAREENDVRDDLDGFKYYP</sequence>
<name>A0A3B0S439_9ZZZZ</name>
<dbReference type="EMBL" id="UOEJ01000141">
    <property type="protein sequence ID" value="VAW01095.1"/>
    <property type="molecule type" value="Genomic_DNA"/>
</dbReference>
<reference evidence="1" key="1">
    <citation type="submission" date="2018-06" db="EMBL/GenBank/DDBJ databases">
        <authorList>
            <person name="Zhirakovskaya E."/>
        </authorList>
    </citation>
    <scope>NUCLEOTIDE SEQUENCE</scope>
</reference>
<accession>A0A3B0S439</accession>
<dbReference type="AlphaFoldDB" id="A0A3B0S439"/>
<proteinExistence type="predicted"/>
<protein>
    <submittedName>
        <fullName evidence="1">Uncharacterized protein</fullName>
    </submittedName>
</protein>
<dbReference type="Gene3D" id="2.40.160.170">
    <property type="match status" value="1"/>
</dbReference>
<dbReference type="SUPFAM" id="SSF56935">
    <property type="entry name" value="Porins"/>
    <property type="match status" value="1"/>
</dbReference>
<feature type="non-terminal residue" evidence="1">
    <location>
        <position position="217"/>
    </location>
</feature>
<organism evidence="1">
    <name type="scientific">hydrothermal vent metagenome</name>
    <dbReference type="NCBI Taxonomy" id="652676"/>
    <lineage>
        <taxon>unclassified sequences</taxon>
        <taxon>metagenomes</taxon>
        <taxon>ecological metagenomes</taxon>
    </lineage>
</organism>
<gene>
    <name evidence="1" type="ORF">MNBD_ALPHA01-2084</name>
</gene>